<dbReference type="GO" id="GO:0006633">
    <property type="term" value="P:fatty acid biosynthetic process"/>
    <property type="evidence" value="ECO:0007669"/>
    <property type="project" value="TreeGrafter"/>
</dbReference>
<dbReference type="Pfam" id="PF00975">
    <property type="entry name" value="Thioesterase"/>
    <property type="match status" value="1"/>
</dbReference>
<dbReference type="Gene3D" id="3.40.50.1820">
    <property type="entry name" value="alpha/beta hydrolase"/>
    <property type="match status" value="1"/>
</dbReference>
<dbReference type="SUPFAM" id="SSF53474">
    <property type="entry name" value="alpha/beta-Hydrolases"/>
    <property type="match status" value="1"/>
</dbReference>
<dbReference type="Proteomes" id="UP000481858">
    <property type="component" value="Unassembled WGS sequence"/>
</dbReference>
<evidence type="ECO:0000259" key="1">
    <source>
        <dbReference type="PROSITE" id="PS50075"/>
    </source>
</evidence>
<comment type="caution">
    <text evidence="2">The sequence shown here is derived from an EMBL/GenBank/DDBJ whole genome shotgun (WGS) entry which is preliminary data.</text>
</comment>
<sequence length="838" mass="93082">MLPNFDRRTSNIYHRFLNLPYASPRKINVSYSIPQQNEIHDPCDQEKMLHIGSDQDFSQVDIEEPAFLMLTSGSTGNAKAVCLSHYQVLSAVRGKASVRTVPEGRPFLNWIGLDHVASLVEIHLLALWVDVGQIYVHAADVMASPTTYLDLLSKHGVSRSFAPNFFLARLVSSVKSLSSEKSWDLRGLTMITSGGEMNNVETCIAASEILQRHGAPKNVIVPGFGMTETCAGAIFNLKCPEYDIRIGGPVASLGRCIPGIKMRVSNATSTREISEISTNQIGYLEVCGDVVFRQYYRNPEATIAAFTPDGWFRTDDKAAIDNDGNLNLLGRTKDITNINGVKFQSDEIQGALEKSLKGHVARVLGFPSRDRHTERVTVAYIPNQWPMPTDELIKIDEIATQACVMSTGSRPSIFALSSESVSMLPTTSLGKVSRNRMRSLFEMGFFQHDLDFHNKLVQAFRHNNLESAASAIESGLAEDFAQTLNLETSTFGMGTSLFELNCTSMDLIRLKHRIDSRMHVKVPVILLMKHPTIRSLAVALAPYLDSSMTLPERPNIVEYDPVITLRSGGTRTPLWLVHPGVGEVLVFVGLAKHFNDRPVYALRAKGFEPGQERFASISEVVETYLKAIREQQSHGPYALAGYSYGAMLAFEVAKRLEEEDGASAVRFLGSFNLPPHIKSRMRYLNWNMCLLHLAYFLGLVTEEEADGCEGEAFRAITKRTALEQVLAMADEIRLDELKLGEPEIARWVDVAFGLQSMAVDYEPRGTVSSIDVFHAAPLKVAAASREEWFSQHLSKWTEFCRTEPRLHAVEGAHYTMLGPEHVFSFSVTLQGALDSRGV</sequence>
<dbReference type="AlphaFoldDB" id="A0A7C8MZW2"/>
<dbReference type="Pfam" id="PF00501">
    <property type="entry name" value="AMP-binding"/>
    <property type="match status" value="1"/>
</dbReference>
<dbReference type="PANTHER" id="PTHR24096">
    <property type="entry name" value="LONG-CHAIN-FATTY-ACID--COA LIGASE"/>
    <property type="match status" value="1"/>
</dbReference>
<protein>
    <recommendedName>
        <fullName evidence="1">Carrier domain-containing protein</fullName>
    </recommendedName>
</protein>
<dbReference type="PROSITE" id="PS00455">
    <property type="entry name" value="AMP_BINDING"/>
    <property type="match status" value="1"/>
</dbReference>
<dbReference type="InterPro" id="IPR029058">
    <property type="entry name" value="AB_hydrolase_fold"/>
</dbReference>
<dbReference type="PANTHER" id="PTHR24096:SF267">
    <property type="entry name" value="MALONATE--COA LIGASE ACSF3, MITOCHONDRIAL"/>
    <property type="match status" value="1"/>
</dbReference>
<dbReference type="PROSITE" id="PS50075">
    <property type="entry name" value="CARRIER"/>
    <property type="match status" value="1"/>
</dbReference>
<dbReference type="SUPFAM" id="SSF47336">
    <property type="entry name" value="ACP-like"/>
    <property type="match status" value="1"/>
</dbReference>
<accession>A0A7C8MZW2</accession>
<dbReference type="InterPro" id="IPR020845">
    <property type="entry name" value="AMP-binding_CS"/>
</dbReference>
<dbReference type="Pfam" id="PF00550">
    <property type="entry name" value="PP-binding"/>
    <property type="match status" value="1"/>
</dbReference>
<dbReference type="EMBL" id="WUBL01000232">
    <property type="protein sequence ID" value="KAF2963097.1"/>
    <property type="molecule type" value="Genomic_DNA"/>
</dbReference>
<dbReference type="InterPro" id="IPR001031">
    <property type="entry name" value="Thioesterase"/>
</dbReference>
<proteinExistence type="predicted"/>
<organism evidence="2 3">
    <name type="scientific">Xylaria multiplex</name>
    <dbReference type="NCBI Taxonomy" id="323545"/>
    <lineage>
        <taxon>Eukaryota</taxon>
        <taxon>Fungi</taxon>
        <taxon>Dikarya</taxon>
        <taxon>Ascomycota</taxon>
        <taxon>Pezizomycotina</taxon>
        <taxon>Sordariomycetes</taxon>
        <taxon>Xylariomycetidae</taxon>
        <taxon>Xylariales</taxon>
        <taxon>Xylariaceae</taxon>
        <taxon>Xylaria</taxon>
    </lineage>
</organism>
<gene>
    <name evidence="2" type="ORF">GQX73_g10464</name>
</gene>
<dbReference type="InterPro" id="IPR000873">
    <property type="entry name" value="AMP-dep_synth/lig_dom"/>
</dbReference>
<evidence type="ECO:0000313" key="3">
    <source>
        <dbReference type="Proteomes" id="UP000481858"/>
    </source>
</evidence>
<dbReference type="InterPro" id="IPR009081">
    <property type="entry name" value="PP-bd_ACP"/>
</dbReference>
<dbReference type="Gene3D" id="3.40.50.12780">
    <property type="entry name" value="N-terminal domain of ligase-like"/>
    <property type="match status" value="1"/>
</dbReference>
<dbReference type="InterPro" id="IPR020802">
    <property type="entry name" value="TesA-like"/>
</dbReference>
<dbReference type="InterPro" id="IPR042099">
    <property type="entry name" value="ANL_N_sf"/>
</dbReference>
<dbReference type="SMART" id="SM00824">
    <property type="entry name" value="PKS_TE"/>
    <property type="match status" value="1"/>
</dbReference>
<dbReference type="SUPFAM" id="SSF56801">
    <property type="entry name" value="Acetyl-CoA synthetase-like"/>
    <property type="match status" value="1"/>
</dbReference>
<reference evidence="2 3" key="1">
    <citation type="submission" date="2019-12" db="EMBL/GenBank/DDBJ databases">
        <title>Draft genome sequence of the ascomycete Xylaria multiplex DSM 110363.</title>
        <authorList>
            <person name="Buettner E."/>
            <person name="Kellner H."/>
        </authorList>
    </citation>
    <scope>NUCLEOTIDE SEQUENCE [LARGE SCALE GENOMIC DNA]</scope>
    <source>
        <strain evidence="2 3">DSM 110363</strain>
    </source>
</reference>
<dbReference type="GO" id="GO:0031957">
    <property type="term" value="F:very long-chain fatty acid-CoA ligase activity"/>
    <property type="evidence" value="ECO:0007669"/>
    <property type="project" value="TreeGrafter"/>
</dbReference>
<dbReference type="InterPro" id="IPR036736">
    <property type="entry name" value="ACP-like_sf"/>
</dbReference>
<dbReference type="Gene3D" id="1.10.1200.10">
    <property type="entry name" value="ACP-like"/>
    <property type="match status" value="1"/>
</dbReference>
<keyword evidence="3" id="KW-1185">Reference proteome</keyword>
<dbReference type="InterPro" id="IPR045851">
    <property type="entry name" value="AMP-bd_C_sf"/>
</dbReference>
<dbReference type="OrthoDB" id="10253869at2759"/>
<dbReference type="InParanoid" id="A0A7C8MZW2"/>
<evidence type="ECO:0000313" key="2">
    <source>
        <dbReference type="EMBL" id="KAF2963097.1"/>
    </source>
</evidence>
<name>A0A7C8MZW2_9PEZI</name>
<dbReference type="Gene3D" id="3.30.300.30">
    <property type="match status" value="1"/>
</dbReference>
<feature type="domain" description="Carrier" evidence="1">
    <location>
        <begin position="467"/>
        <end position="544"/>
    </location>
</feature>